<protein>
    <submittedName>
        <fullName evidence="1">Uncharacterized protein</fullName>
    </submittedName>
</protein>
<evidence type="ECO:0000313" key="2">
    <source>
        <dbReference type="Proteomes" id="UP001207468"/>
    </source>
</evidence>
<evidence type="ECO:0000313" key="1">
    <source>
        <dbReference type="EMBL" id="KAI9507631.1"/>
    </source>
</evidence>
<reference evidence="1" key="1">
    <citation type="submission" date="2021-03" db="EMBL/GenBank/DDBJ databases">
        <title>Evolutionary priming and transition to the ectomycorrhizal habit in an iconic lineage of mushroom-forming fungi: is preadaptation a requirement?</title>
        <authorList>
            <consortium name="DOE Joint Genome Institute"/>
            <person name="Looney B.P."/>
            <person name="Miyauchi S."/>
            <person name="Morin E."/>
            <person name="Drula E."/>
            <person name="Courty P.E."/>
            <person name="Chicoki N."/>
            <person name="Fauchery L."/>
            <person name="Kohler A."/>
            <person name="Kuo A."/>
            <person name="LaButti K."/>
            <person name="Pangilinan J."/>
            <person name="Lipzen A."/>
            <person name="Riley R."/>
            <person name="Andreopoulos W."/>
            <person name="He G."/>
            <person name="Johnson J."/>
            <person name="Barry K.W."/>
            <person name="Grigoriev I.V."/>
            <person name="Nagy L."/>
            <person name="Hibbett D."/>
            <person name="Henrissat B."/>
            <person name="Matheny P.B."/>
            <person name="Labbe J."/>
            <person name="Martin A.F."/>
        </authorList>
    </citation>
    <scope>NUCLEOTIDE SEQUENCE</scope>
    <source>
        <strain evidence="1">BPL698</strain>
    </source>
</reference>
<sequence length="150" mass="16426">MFPMYQAEGPPSDVEIGNRTFGGYLDHLQPDSEPKRPSQGVSVLGDSSGALFSMYSKMAEGEDFKMVERWQRDADGILIFAGLFSIVVAVSVEVSIQDLRRTAQDTSAFYLEIIFQALADPNASHSPIPSTATKPPPSSPPRYVVWVNSL</sequence>
<gene>
    <name evidence="1" type="ORF">F5148DRAFT_1285006</name>
</gene>
<comment type="caution">
    <text evidence="1">The sequence shown here is derived from an EMBL/GenBank/DDBJ whole genome shotgun (WGS) entry which is preliminary data.</text>
</comment>
<proteinExistence type="predicted"/>
<organism evidence="1 2">
    <name type="scientific">Russula earlei</name>
    <dbReference type="NCBI Taxonomy" id="71964"/>
    <lineage>
        <taxon>Eukaryota</taxon>
        <taxon>Fungi</taxon>
        <taxon>Dikarya</taxon>
        <taxon>Basidiomycota</taxon>
        <taxon>Agaricomycotina</taxon>
        <taxon>Agaricomycetes</taxon>
        <taxon>Russulales</taxon>
        <taxon>Russulaceae</taxon>
        <taxon>Russula</taxon>
    </lineage>
</organism>
<keyword evidence="2" id="KW-1185">Reference proteome</keyword>
<dbReference type="EMBL" id="JAGFNK010000118">
    <property type="protein sequence ID" value="KAI9507631.1"/>
    <property type="molecule type" value="Genomic_DNA"/>
</dbReference>
<accession>A0ACC0U8R5</accession>
<name>A0ACC0U8R5_9AGAM</name>
<dbReference type="Proteomes" id="UP001207468">
    <property type="component" value="Unassembled WGS sequence"/>
</dbReference>